<dbReference type="PANTHER" id="PTHR10073:SF47">
    <property type="entry name" value="DNA MISMATCH REPAIR PROTEIN MLH3"/>
    <property type="match status" value="1"/>
</dbReference>
<sequence>MKERDGNLHDIVKTLIGFHLYHCLTSITLQTEMESLLTLLKSSSTKESFDRVFHVNTKTFSSIDKYSGCDIFGLYSPDCIIKESQDQILFLENDVAFWSEELFEVVNKALCRLYKVQMTKQIFPPFLLLVKTPEKYSENEPIWNQKDFIVWVKKVLEYSLFPEKVINCGSLVPDIVHYTIPNYNFKSSPPSPKKRRVFAISDVLLGKPHVIDGKKPNKKYDMKSKYSTLKKKSEEESVVSHLTFLPYSKDFVHNNELIRNFVIPKNVIQKGDLKQLYVVGQFDNKFIICFNTTSKVLYAFDQHAIHERILYENNSDAVDLNKETVFHSVQSKSVLYLSLSQTSVLEKYRKEFNEIGLVYDIDDTVVRFSALPSLFGRSLTLKELLDMLNQIASEKYFSRLLQLRVIKHIVASYSCRRAIMFNDSLTRTQCVELIDQLSTCQNPFICAHGRNSVYPVFAFN</sequence>
<evidence type="ECO:0000313" key="2">
    <source>
        <dbReference type="EMBL" id="ELP91376.1"/>
    </source>
</evidence>
<dbReference type="InterPro" id="IPR014790">
    <property type="entry name" value="MutL_C"/>
</dbReference>
<dbReference type="Gene3D" id="3.30.1370.100">
    <property type="entry name" value="MutL, C-terminal domain, regulatory subdomain"/>
    <property type="match status" value="1"/>
</dbReference>
<dbReference type="VEuPathDB" id="AmoebaDB:EIN_154430"/>
<dbReference type="GO" id="GO:0032300">
    <property type="term" value="C:mismatch repair complex"/>
    <property type="evidence" value="ECO:0007669"/>
    <property type="project" value="InterPro"/>
</dbReference>
<reference evidence="2 3" key="1">
    <citation type="submission" date="2012-10" db="EMBL/GenBank/DDBJ databases">
        <authorList>
            <person name="Zafar N."/>
            <person name="Inman J."/>
            <person name="Hall N."/>
            <person name="Lorenzi H."/>
            <person name="Caler E."/>
        </authorList>
    </citation>
    <scope>NUCLEOTIDE SEQUENCE [LARGE SCALE GENOMIC DNA]</scope>
    <source>
        <strain evidence="2 3">IP1</strain>
    </source>
</reference>
<dbReference type="InterPro" id="IPR037198">
    <property type="entry name" value="MutL_C_sf"/>
</dbReference>
<dbReference type="OMA" id="NDYLICH"/>
<feature type="domain" description="MutL C-terminal dimerisation" evidence="1">
    <location>
        <begin position="278"/>
        <end position="425"/>
    </location>
</feature>
<keyword evidence="3" id="KW-1185">Reference proteome</keyword>
<dbReference type="RefSeq" id="XP_004258147.1">
    <property type="nucleotide sequence ID" value="XM_004258099.1"/>
</dbReference>
<dbReference type="GO" id="GO:0006298">
    <property type="term" value="P:mismatch repair"/>
    <property type="evidence" value="ECO:0007669"/>
    <property type="project" value="InterPro"/>
</dbReference>
<dbReference type="InterPro" id="IPR042121">
    <property type="entry name" value="MutL_C_regsub"/>
</dbReference>
<proteinExistence type="predicted"/>
<dbReference type="AlphaFoldDB" id="A0A0A1UF07"/>
<dbReference type="EMBL" id="KB206474">
    <property type="protein sequence ID" value="ELP91376.1"/>
    <property type="molecule type" value="Genomic_DNA"/>
</dbReference>
<name>A0A0A1UF07_ENTIV</name>
<dbReference type="GO" id="GO:0016887">
    <property type="term" value="F:ATP hydrolysis activity"/>
    <property type="evidence" value="ECO:0007669"/>
    <property type="project" value="InterPro"/>
</dbReference>
<dbReference type="GeneID" id="14890385"/>
<dbReference type="GO" id="GO:0005524">
    <property type="term" value="F:ATP binding"/>
    <property type="evidence" value="ECO:0007669"/>
    <property type="project" value="InterPro"/>
</dbReference>
<dbReference type="InterPro" id="IPR038973">
    <property type="entry name" value="MutL/Mlh/Pms-like"/>
</dbReference>
<gene>
    <name evidence="2" type="ORF">EIN_154430</name>
</gene>
<evidence type="ECO:0000259" key="1">
    <source>
        <dbReference type="SMART" id="SM00853"/>
    </source>
</evidence>
<dbReference type="SUPFAM" id="SSF118116">
    <property type="entry name" value="DNA mismatch repair protein MutL"/>
    <property type="match status" value="1"/>
</dbReference>
<dbReference type="SMART" id="SM00853">
    <property type="entry name" value="MutL_C"/>
    <property type="match status" value="1"/>
</dbReference>
<organism evidence="2 3">
    <name type="scientific">Entamoeba invadens IP1</name>
    <dbReference type="NCBI Taxonomy" id="370355"/>
    <lineage>
        <taxon>Eukaryota</taxon>
        <taxon>Amoebozoa</taxon>
        <taxon>Evosea</taxon>
        <taxon>Archamoebae</taxon>
        <taxon>Mastigamoebida</taxon>
        <taxon>Entamoebidae</taxon>
        <taxon>Entamoeba</taxon>
    </lineage>
</organism>
<dbReference type="Gene3D" id="3.30.1540.20">
    <property type="entry name" value="MutL, C-terminal domain, dimerisation subdomain"/>
    <property type="match status" value="1"/>
</dbReference>
<dbReference type="PANTHER" id="PTHR10073">
    <property type="entry name" value="DNA MISMATCH REPAIR PROTEIN MLH, PMS, MUTL"/>
    <property type="match status" value="1"/>
</dbReference>
<dbReference type="InterPro" id="IPR042120">
    <property type="entry name" value="MutL_C_dimsub"/>
</dbReference>
<protein>
    <submittedName>
        <fullName evidence="2">MutL C-terminal dimerization domain containing protein</fullName>
    </submittedName>
</protein>
<dbReference type="Pfam" id="PF08676">
    <property type="entry name" value="MutL_C"/>
    <property type="match status" value="1"/>
</dbReference>
<dbReference type="GO" id="GO:0140664">
    <property type="term" value="F:ATP-dependent DNA damage sensor activity"/>
    <property type="evidence" value="ECO:0007669"/>
    <property type="project" value="InterPro"/>
</dbReference>
<accession>A0A0A1UF07</accession>
<dbReference type="OrthoDB" id="429932at2759"/>
<dbReference type="Proteomes" id="UP000014680">
    <property type="component" value="Unassembled WGS sequence"/>
</dbReference>
<dbReference type="KEGG" id="eiv:EIN_154430"/>
<evidence type="ECO:0000313" key="3">
    <source>
        <dbReference type="Proteomes" id="UP000014680"/>
    </source>
</evidence>